<keyword evidence="6 12" id="KW-1133">Transmembrane helix</keyword>
<protein>
    <recommendedName>
        <fullName evidence="15">Proton pump-interactor 1</fullName>
    </recommendedName>
</protein>
<evidence type="ECO:0000256" key="2">
    <source>
        <dbReference type="ARBA" id="ARBA00004389"/>
    </source>
</evidence>
<evidence type="ECO:0000256" key="4">
    <source>
        <dbReference type="ARBA" id="ARBA00022692"/>
    </source>
</evidence>
<dbReference type="GO" id="GO:0005886">
    <property type="term" value="C:plasma membrane"/>
    <property type="evidence" value="ECO:0007669"/>
    <property type="project" value="UniProtKB-SubCell"/>
</dbReference>
<keyword evidence="3" id="KW-1003">Cell membrane</keyword>
<evidence type="ECO:0000256" key="8">
    <source>
        <dbReference type="ARBA" id="ARBA00023136"/>
    </source>
</evidence>
<sequence length="622" mass="70548">MGVEVEGSGLPIVNGDENIVVNDVENGETNVSEPITFGSHGVDEEQSVGEVKNDVSTANLPKDAADEWPAEPQVYSFWMVKYRPYDDPKLKSEMDLLDKDIQKKITQISQIYDEINPKRAEKEELHAILSTLGEEKSQYQEFIDQKRKEMKPLQDALGDLRGPGREKGVAICSSEEELNGIIRSMEYRIQHESVSLKEEKQILREIKEFEATRPKVVANAAMRAKVQESMGQKEAIQDQVKLLGTDLDGVRKQKAAVQAKRDQLHAQVNVLKDQIAKLYTDVKVLKEKKQASLEAMQELRKKRDAGNTDYYKNRTIISNVKDLAAKKDVKALEELVNTEVENFMSQWNGNKAFRNNYEKRILLSLDMRQLSRDGRMRNFDEKPLVKVESSVPSETVAVAKATIKPQKEVSKPAPKTENLPVEKAQNETKKGNKEAKAVLERSLEEDVFVVEKPKKSASNGTEIDPAKLKEMKKEEEKEKQRQALERKKKLQEKAAAKAALRAQKEAEKKQKDRERKLKKKEGSLQPADEEESSEKVDMDELEKSNNVEDAVETPAAPKAKEQKENNLRHRKTVKSRGTLPKAILKKKKSNDYWVWASAGAAAVVVLMLLFLGYNYLQKTQVV</sequence>
<evidence type="ECO:0000256" key="12">
    <source>
        <dbReference type="SAM" id="Phobius"/>
    </source>
</evidence>
<keyword evidence="8 12" id="KW-0472">Membrane</keyword>
<feature type="compositionally biased region" description="Basic and acidic residues" evidence="11">
    <location>
        <begin position="424"/>
        <end position="436"/>
    </location>
</feature>
<accession>A0AAW1HEK2</accession>
<evidence type="ECO:0000256" key="1">
    <source>
        <dbReference type="ARBA" id="ARBA00004162"/>
    </source>
</evidence>
<dbReference type="EMBL" id="JBDFQZ010000012">
    <property type="protein sequence ID" value="KAK9674461.1"/>
    <property type="molecule type" value="Genomic_DNA"/>
</dbReference>
<keyword evidence="4 12" id="KW-0812">Transmembrane</keyword>
<name>A0AAW1HEK2_SAPOF</name>
<keyword evidence="7 10" id="KW-0175">Coiled coil</keyword>
<feature type="region of interest" description="Disordered" evidence="11">
    <location>
        <begin position="405"/>
        <end position="436"/>
    </location>
</feature>
<dbReference type="AlphaFoldDB" id="A0AAW1HEK2"/>
<dbReference type="PANTHER" id="PTHR32219:SF2">
    <property type="entry name" value="PROTON PUMP-INTERACTOR 1"/>
    <property type="match status" value="1"/>
</dbReference>
<proteinExistence type="inferred from homology"/>
<gene>
    <name evidence="13" type="ORF">RND81_12G234200</name>
</gene>
<feature type="transmembrane region" description="Helical" evidence="12">
    <location>
        <begin position="592"/>
        <end position="616"/>
    </location>
</feature>
<organism evidence="13 14">
    <name type="scientific">Saponaria officinalis</name>
    <name type="common">Common soapwort</name>
    <name type="synonym">Lychnis saponaria</name>
    <dbReference type="NCBI Taxonomy" id="3572"/>
    <lineage>
        <taxon>Eukaryota</taxon>
        <taxon>Viridiplantae</taxon>
        <taxon>Streptophyta</taxon>
        <taxon>Embryophyta</taxon>
        <taxon>Tracheophyta</taxon>
        <taxon>Spermatophyta</taxon>
        <taxon>Magnoliopsida</taxon>
        <taxon>eudicotyledons</taxon>
        <taxon>Gunneridae</taxon>
        <taxon>Pentapetalae</taxon>
        <taxon>Caryophyllales</taxon>
        <taxon>Caryophyllaceae</taxon>
        <taxon>Caryophylleae</taxon>
        <taxon>Saponaria</taxon>
    </lineage>
</organism>
<evidence type="ECO:0000256" key="11">
    <source>
        <dbReference type="SAM" id="MobiDB-lite"/>
    </source>
</evidence>
<comment type="similarity">
    <text evidence="9">Belongs to the plant Proton pump-interactor protein family.</text>
</comment>
<feature type="compositionally biased region" description="Basic and acidic residues" evidence="11">
    <location>
        <begin position="464"/>
        <end position="495"/>
    </location>
</feature>
<evidence type="ECO:0000256" key="9">
    <source>
        <dbReference type="ARBA" id="ARBA00038080"/>
    </source>
</evidence>
<evidence type="ECO:0000256" key="5">
    <source>
        <dbReference type="ARBA" id="ARBA00022824"/>
    </source>
</evidence>
<dbReference type="InterPro" id="IPR055282">
    <property type="entry name" value="PPI1-4"/>
</dbReference>
<keyword evidence="14" id="KW-1185">Reference proteome</keyword>
<feature type="compositionally biased region" description="Basic and acidic residues" evidence="11">
    <location>
        <begin position="502"/>
        <end position="515"/>
    </location>
</feature>
<dbReference type="PANTHER" id="PTHR32219">
    <property type="entry name" value="RNA-BINDING PROTEIN YLMH-RELATED"/>
    <property type="match status" value="1"/>
</dbReference>
<reference evidence="13 14" key="1">
    <citation type="submission" date="2024-03" db="EMBL/GenBank/DDBJ databases">
        <title>WGS assembly of Saponaria officinalis var. Norfolk2.</title>
        <authorList>
            <person name="Jenkins J."/>
            <person name="Shu S."/>
            <person name="Grimwood J."/>
            <person name="Barry K."/>
            <person name="Goodstein D."/>
            <person name="Schmutz J."/>
            <person name="Leebens-Mack J."/>
            <person name="Osbourn A."/>
        </authorList>
    </citation>
    <scope>NUCLEOTIDE SEQUENCE [LARGE SCALE GENOMIC DNA]</scope>
    <source>
        <strain evidence="14">cv. Norfolk2</strain>
        <strain evidence="13">JIC</strain>
        <tissue evidence="13">Leaf</tissue>
    </source>
</reference>
<evidence type="ECO:0000256" key="6">
    <source>
        <dbReference type="ARBA" id="ARBA00022989"/>
    </source>
</evidence>
<feature type="coiled-coil region" evidence="10">
    <location>
        <begin position="247"/>
        <end position="302"/>
    </location>
</feature>
<feature type="region of interest" description="Disordered" evidence="11">
    <location>
        <begin position="448"/>
        <end position="566"/>
    </location>
</feature>
<dbReference type="EMBL" id="JBDFQZ010000012">
    <property type="protein sequence ID" value="KAK9674462.1"/>
    <property type="molecule type" value="Genomic_DNA"/>
</dbReference>
<evidence type="ECO:0000313" key="14">
    <source>
        <dbReference type="Proteomes" id="UP001443914"/>
    </source>
</evidence>
<comment type="caution">
    <text evidence="13">The sequence shown here is derived from an EMBL/GenBank/DDBJ whole genome shotgun (WGS) entry which is preliminary data.</text>
</comment>
<evidence type="ECO:0000256" key="3">
    <source>
        <dbReference type="ARBA" id="ARBA00022475"/>
    </source>
</evidence>
<evidence type="ECO:0000313" key="13">
    <source>
        <dbReference type="EMBL" id="KAK9674462.1"/>
    </source>
</evidence>
<dbReference type="GO" id="GO:0005789">
    <property type="term" value="C:endoplasmic reticulum membrane"/>
    <property type="evidence" value="ECO:0007669"/>
    <property type="project" value="UniProtKB-SubCell"/>
</dbReference>
<keyword evidence="5" id="KW-0256">Endoplasmic reticulum</keyword>
<feature type="compositionally biased region" description="Basic and acidic residues" evidence="11">
    <location>
        <begin position="533"/>
        <end position="546"/>
    </location>
</feature>
<comment type="subcellular location">
    <subcellularLocation>
        <location evidence="1">Cell membrane</location>
        <topology evidence="1">Single-pass membrane protein</topology>
    </subcellularLocation>
    <subcellularLocation>
        <location evidence="2">Endoplasmic reticulum membrane</location>
        <topology evidence="2">Single-pass membrane protein</topology>
    </subcellularLocation>
</comment>
<evidence type="ECO:0008006" key="15">
    <source>
        <dbReference type="Google" id="ProtNLM"/>
    </source>
</evidence>
<dbReference type="Proteomes" id="UP001443914">
    <property type="component" value="Unassembled WGS sequence"/>
</dbReference>
<evidence type="ECO:0000256" key="10">
    <source>
        <dbReference type="SAM" id="Coils"/>
    </source>
</evidence>
<evidence type="ECO:0000256" key="7">
    <source>
        <dbReference type="ARBA" id="ARBA00023054"/>
    </source>
</evidence>